<dbReference type="NCBIfam" id="NF042431">
    <property type="entry name" value="EnCoAhydt_DpgB"/>
    <property type="match status" value="1"/>
</dbReference>
<accession>A0ABP9RP49</accession>
<dbReference type="Gene3D" id="3.90.226.10">
    <property type="entry name" value="2-enoyl-CoA Hydratase, Chain A, domain 1"/>
    <property type="match status" value="1"/>
</dbReference>
<dbReference type="InterPro" id="IPR053545">
    <property type="entry name" value="Enoyl-CoA_hydratase-like"/>
</dbReference>
<name>A0ABP9RP49_9ACTN</name>
<dbReference type="PANTHER" id="PTHR11941">
    <property type="entry name" value="ENOYL-COA HYDRATASE-RELATED"/>
    <property type="match status" value="1"/>
</dbReference>
<comment type="caution">
    <text evidence="1">The sequence shown here is derived from an EMBL/GenBank/DDBJ whole genome shotgun (WGS) entry which is preliminary data.</text>
</comment>
<dbReference type="InterPro" id="IPR001753">
    <property type="entry name" value="Enoyl-CoA_hydra/iso"/>
</dbReference>
<dbReference type="PANTHER" id="PTHR11941:SF54">
    <property type="entry name" value="ENOYL-COA HYDRATASE, MITOCHONDRIAL"/>
    <property type="match status" value="1"/>
</dbReference>
<dbReference type="CDD" id="cd06558">
    <property type="entry name" value="crotonase-like"/>
    <property type="match status" value="1"/>
</dbReference>
<reference evidence="2" key="1">
    <citation type="journal article" date="2019" name="Int. J. Syst. Evol. Microbiol.">
        <title>The Global Catalogue of Microorganisms (GCM) 10K type strain sequencing project: providing services to taxonomists for standard genome sequencing and annotation.</title>
        <authorList>
            <consortium name="The Broad Institute Genomics Platform"/>
            <consortium name="The Broad Institute Genome Sequencing Center for Infectious Disease"/>
            <person name="Wu L."/>
            <person name="Ma J."/>
        </authorList>
    </citation>
    <scope>NUCLEOTIDE SEQUENCE [LARGE SCALE GENOMIC DNA]</scope>
    <source>
        <strain evidence="2">JCM 18304</strain>
    </source>
</reference>
<keyword evidence="2" id="KW-1185">Reference proteome</keyword>
<evidence type="ECO:0008006" key="3">
    <source>
        <dbReference type="Google" id="ProtNLM"/>
    </source>
</evidence>
<protein>
    <recommendedName>
        <fullName evidence="3">Enoyl-CoA hydratase/isomerase family protein</fullName>
    </recommendedName>
</protein>
<evidence type="ECO:0000313" key="1">
    <source>
        <dbReference type="EMBL" id="GAA5181267.1"/>
    </source>
</evidence>
<dbReference type="Proteomes" id="UP001501570">
    <property type="component" value="Unassembled WGS sequence"/>
</dbReference>
<dbReference type="RefSeq" id="WP_345627447.1">
    <property type="nucleotide sequence ID" value="NZ_BAABJQ010000004.1"/>
</dbReference>
<organism evidence="1 2">
    <name type="scientific">Rugosimonospora acidiphila</name>
    <dbReference type="NCBI Taxonomy" id="556531"/>
    <lineage>
        <taxon>Bacteria</taxon>
        <taxon>Bacillati</taxon>
        <taxon>Actinomycetota</taxon>
        <taxon>Actinomycetes</taxon>
        <taxon>Micromonosporales</taxon>
        <taxon>Micromonosporaceae</taxon>
        <taxon>Rugosimonospora</taxon>
    </lineage>
</organism>
<evidence type="ECO:0000313" key="2">
    <source>
        <dbReference type="Proteomes" id="UP001501570"/>
    </source>
</evidence>
<gene>
    <name evidence="1" type="ORF">GCM10023322_15500</name>
</gene>
<proteinExistence type="predicted"/>
<sequence length="230" mass="24716">MSSFSDLTDVHLRVEGGTALSKALITQVNEVCDRVEEDERKGLTLLVHIDGAGSGEAEPWPHETPIHLVNQWERALRRLERLPVLVPVVAGGVCRGPAFDLLLASDYRVAAEDLTLELVDVAGSAWPGMALYRLGQQLGVAAARRMLVLRAPLSAAEAARVGLVDEVAQEPAARVREVLASAGGVHGRELAIRRQLLFEAATTSFEDALGTHLAACDRALRRSRGEGVAH</sequence>
<dbReference type="EMBL" id="BAABJQ010000004">
    <property type="protein sequence ID" value="GAA5181267.1"/>
    <property type="molecule type" value="Genomic_DNA"/>
</dbReference>
<dbReference type="SUPFAM" id="SSF52096">
    <property type="entry name" value="ClpP/crotonase"/>
    <property type="match status" value="1"/>
</dbReference>
<dbReference type="Pfam" id="PF00378">
    <property type="entry name" value="ECH_1"/>
    <property type="match status" value="1"/>
</dbReference>
<dbReference type="InterPro" id="IPR029045">
    <property type="entry name" value="ClpP/crotonase-like_dom_sf"/>
</dbReference>